<reference evidence="2" key="1">
    <citation type="submission" date="2022-10" db="EMBL/GenBank/DDBJ databases">
        <authorList>
            <person name="Chen Y."/>
            <person name="Dougan E. K."/>
            <person name="Chan C."/>
            <person name="Rhodes N."/>
            <person name="Thang M."/>
        </authorList>
    </citation>
    <scope>NUCLEOTIDE SEQUENCE</scope>
</reference>
<name>A0A9P1DB13_9DINO</name>
<gene>
    <name evidence="2" type="ORF">C1SCF055_LOCUS32165</name>
</gene>
<sequence length="450" mass="51667">MYFAMSNKYRNIDDRAHACTAFEQVFNMVASILGGFALEHVPIGSQDNQVLDLLVDTGGRVDSSNLWTQDFYARYARGAWAKDFQSEQKTWVTTRHGVGRISLAQFLCFSCDPQHNVDLRGKLSRELFNLLSEFGRLLDETVSLMSKDVKDLDDHLAMACKNQGRVSRSAKTEFLLISDAVRELPRNVRKILRDARLSLLAMVEHYNITQLFVSPADQGHSGVARDRTYLVLTLKDKVTQVHDVEVVYRKVSTYIRQRVQTRPSDYLIATKSDLLRDAQYCANKRGKPFPKQVTVKNTWNGKRFSLKRLLNLREAQGVKFALAKYQEVKQEVFDAAKSQYERRSEPMAHTAWGPTEIARFMRWQLSLFKEGKIKRQHVGGFSYRLPQKSKLGEPAEMPDTVLEFEKKQAKKKAEAKRKVSSSDTGESDQENEEDEGEESEEIVDYELQAW</sequence>
<reference evidence="3" key="2">
    <citation type="submission" date="2024-04" db="EMBL/GenBank/DDBJ databases">
        <authorList>
            <person name="Chen Y."/>
            <person name="Shah S."/>
            <person name="Dougan E. K."/>
            <person name="Thang M."/>
            <person name="Chan C."/>
        </authorList>
    </citation>
    <scope>NUCLEOTIDE SEQUENCE [LARGE SCALE GENOMIC DNA]</scope>
</reference>
<dbReference type="AlphaFoldDB" id="A0A9P1DB13"/>
<evidence type="ECO:0000313" key="4">
    <source>
        <dbReference type="EMBL" id="CAL4793845.1"/>
    </source>
</evidence>
<feature type="compositionally biased region" description="Basic residues" evidence="1">
    <location>
        <begin position="408"/>
        <end position="419"/>
    </location>
</feature>
<evidence type="ECO:0000313" key="5">
    <source>
        <dbReference type="Proteomes" id="UP001152797"/>
    </source>
</evidence>
<dbReference type="Proteomes" id="UP001152797">
    <property type="component" value="Unassembled WGS sequence"/>
</dbReference>
<keyword evidence="5" id="KW-1185">Reference proteome</keyword>
<evidence type="ECO:0000313" key="3">
    <source>
        <dbReference type="EMBL" id="CAL1159908.1"/>
    </source>
</evidence>
<proteinExistence type="predicted"/>
<dbReference type="EMBL" id="CAMXCT030003846">
    <property type="protein sequence ID" value="CAL4793845.1"/>
    <property type="molecule type" value="Genomic_DNA"/>
</dbReference>
<protein>
    <submittedName>
        <fullName evidence="4">Ankyrin repeat domain-containing protein 50</fullName>
    </submittedName>
</protein>
<dbReference type="EMBL" id="CAMXCT020003846">
    <property type="protein sequence ID" value="CAL1159908.1"/>
    <property type="molecule type" value="Genomic_DNA"/>
</dbReference>
<organism evidence="2">
    <name type="scientific">Cladocopium goreaui</name>
    <dbReference type="NCBI Taxonomy" id="2562237"/>
    <lineage>
        <taxon>Eukaryota</taxon>
        <taxon>Sar</taxon>
        <taxon>Alveolata</taxon>
        <taxon>Dinophyceae</taxon>
        <taxon>Suessiales</taxon>
        <taxon>Symbiodiniaceae</taxon>
        <taxon>Cladocopium</taxon>
    </lineage>
</organism>
<feature type="region of interest" description="Disordered" evidence="1">
    <location>
        <begin position="390"/>
        <end position="450"/>
    </location>
</feature>
<feature type="compositionally biased region" description="Acidic residues" evidence="1">
    <location>
        <begin position="425"/>
        <end position="444"/>
    </location>
</feature>
<comment type="caution">
    <text evidence="2">The sequence shown here is derived from an EMBL/GenBank/DDBJ whole genome shotgun (WGS) entry which is preliminary data.</text>
</comment>
<evidence type="ECO:0000313" key="2">
    <source>
        <dbReference type="EMBL" id="CAI4006533.1"/>
    </source>
</evidence>
<accession>A0A9P1DB13</accession>
<evidence type="ECO:0000256" key="1">
    <source>
        <dbReference type="SAM" id="MobiDB-lite"/>
    </source>
</evidence>
<dbReference type="EMBL" id="CAMXCT010003846">
    <property type="protein sequence ID" value="CAI4006533.1"/>
    <property type="molecule type" value="Genomic_DNA"/>
</dbReference>